<evidence type="ECO:0000256" key="16">
    <source>
        <dbReference type="HAMAP-Rule" id="MF_01113"/>
    </source>
</evidence>
<dbReference type="InterPro" id="IPR050116">
    <property type="entry name" value="DNA_polymerase-Y"/>
</dbReference>
<evidence type="ECO:0000256" key="2">
    <source>
        <dbReference type="ARBA" id="ARBA00010945"/>
    </source>
</evidence>
<evidence type="ECO:0000256" key="9">
    <source>
        <dbReference type="ARBA" id="ARBA00022723"/>
    </source>
</evidence>
<dbReference type="HAMAP" id="MF_01113">
    <property type="entry name" value="DNApol_IV"/>
    <property type="match status" value="1"/>
</dbReference>
<reference evidence="18 19" key="1">
    <citation type="submission" date="2017-05" db="EMBL/GenBank/DDBJ databases">
        <authorList>
            <person name="Varghese N."/>
            <person name="Submissions S."/>
        </authorList>
    </citation>
    <scope>NUCLEOTIDE SEQUENCE [LARGE SCALE GENOMIC DNA]</scope>
    <source>
        <strain evidence="18 19">DSM 27040</strain>
    </source>
</reference>
<protein>
    <recommendedName>
        <fullName evidence="16">DNA polymerase IV</fullName>
        <shortName evidence="16">Pol IV</shortName>
        <ecNumber evidence="16">2.7.7.7</ecNumber>
    </recommendedName>
</protein>
<dbReference type="PANTHER" id="PTHR11076:SF33">
    <property type="entry name" value="DNA POLYMERASE KAPPA"/>
    <property type="match status" value="1"/>
</dbReference>
<dbReference type="SUPFAM" id="SSF100879">
    <property type="entry name" value="Lesion bypass DNA polymerase (Y-family), little finger domain"/>
    <property type="match status" value="1"/>
</dbReference>
<evidence type="ECO:0000256" key="7">
    <source>
        <dbReference type="ARBA" id="ARBA00022695"/>
    </source>
</evidence>
<evidence type="ECO:0000313" key="18">
    <source>
        <dbReference type="EMBL" id="SMO46397.1"/>
    </source>
</evidence>
<comment type="subcellular location">
    <subcellularLocation>
        <location evidence="1 16">Cytoplasm</location>
    </subcellularLocation>
</comment>
<keyword evidence="5 16" id="KW-0963">Cytoplasm</keyword>
<evidence type="ECO:0000256" key="10">
    <source>
        <dbReference type="ARBA" id="ARBA00022763"/>
    </source>
</evidence>
<dbReference type="InterPro" id="IPR043502">
    <property type="entry name" value="DNA/RNA_pol_sf"/>
</dbReference>
<dbReference type="PANTHER" id="PTHR11076">
    <property type="entry name" value="DNA REPAIR POLYMERASE UMUC / TRANSFERASE FAMILY MEMBER"/>
    <property type="match status" value="1"/>
</dbReference>
<evidence type="ECO:0000256" key="1">
    <source>
        <dbReference type="ARBA" id="ARBA00004496"/>
    </source>
</evidence>
<dbReference type="InterPro" id="IPR036775">
    <property type="entry name" value="DNA_pol_Y-fam_lit_finger_sf"/>
</dbReference>
<keyword evidence="9 16" id="KW-0479">Metal-binding</keyword>
<dbReference type="InterPro" id="IPR022880">
    <property type="entry name" value="DNApol_IV"/>
</dbReference>
<comment type="subunit">
    <text evidence="3 16">Monomer.</text>
</comment>
<dbReference type="NCBIfam" id="NF002677">
    <property type="entry name" value="PRK02406.1"/>
    <property type="match status" value="1"/>
</dbReference>
<evidence type="ECO:0000256" key="4">
    <source>
        <dbReference type="ARBA" id="ARBA00022457"/>
    </source>
</evidence>
<dbReference type="InterPro" id="IPR043128">
    <property type="entry name" value="Rev_trsase/Diguanyl_cyclase"/>
</dbReference>
<feature type="active site" evidence="16">
    <location>
        <position position="129"/>
    </location>
</feature>
<dbReference type="SUPFAM" id="SSF56672">
    <property type="entry name" value="DNA/RNA polymerases"/>
    <property type="match status" value="1"/>
</dbReference>
<keyword evidence="6 16" id="KW-0808">Transferase</keyword>
<dbReference type="EMBL" id="FXTB01000001">
    <property type="protein sequence ID" value="SMO46397.1"/>
    <property type="molecule type" value="Genomic_DNA"/>
</dbReference>
<dbReference type="FunFam" id="3.30.1490.100:FF:000004">
    <property type="entry name" value="DNA polymerase IV"/>
    <property type="match status" value="1"/>
</dbReference>
<dbReference type="Pfam" id="PF11799">
    <property type="entry name" value="IMS_C"/>
    <property type="match status" value="1"/>
</dbReference>
<dbReference type="FunFam" id="3.40.1170.60:FF:000001">
    <property type="entry name" value="DNA polymerase IV"/>
    <property type="match status" value="1"/>
</dbReference>
<feature type="domain" description="UmuC" evidence="17">
    <location>
        <begin position="30"/>
        <end position="210"/>
    </location>
</feature>
<sequence>MIHSCERADVKQLSYNIMISGEGKEVQRKIIHIDMDAFFASVEQRDFPQLKGKPVVVGSASQRGVIAAASYEARKYGIYSAMPSRTALKKCPHLIFQPHRFDVYKSVSAQVMDILHDYTDKVEPLSIDEAFLDVSTNKKNYRSATLIAREIQQRIEDETKLTASAGISVNKFLAKIASGKNKPNGLFVIKPDQVLPFIEQLPVKEFYGVGKKTSEKMNHLGIFSGKDMQAWSLNGLVKHFGKAGRFFYSICRGQDDRPVVANRTRKSVGIENTYGENLTTLRERTDQLNVLINGLWRRTIRTQMYGRTVTLKIKFNDFKQHTYSKTTVQKIETPDTLSEIAHALLNQVVFDRSVRLMGLSISNLDDGKHENMPVQLTLDFD</sequence>
<evidence type="ECO:0000256" key="5">
    <source>
        <dbReference type="ARBA" id="ARBA00022490"/>
    </source>
</evidence>
<evidence type="ECO:0000313" key="19">
    <source>
        <dbReference type="Proteomes" id="UP000319040"/>
    </source>
</evidence>
<dbReference type="GO" id="GO:0003887">
    <property type="term" value="F:DNA-directed DNA polymerase activity"/>
    <property type="evidence" value="ECO:0007669"/>
    <property type="project" value="UniProtKB-UniRule"/>
</dbReference>
<feature type="site" description="Substrate discrimination" evidence="16">
    <location>
        <position position="39"/>
    </location>
</feature>
<dbReference type="InterPro" id="IPR017961">
    <property type="entry name" value="DNA_pol_Y-fam_little_finger"/>
</dbReference>
<evidence type="ECO:0000256" key="6">
    <source>
        <dbReference type="ARBA" id="ARBA00022679"/>
    </source>
</evidence>
<dbReference type="PROSITE" id="PS50173">
    <property type="entry name" value="UMUC"/>
    <property type="match status" value="1"/>
</dbReference>
<evidence type="ECO:0000256" key="11">
    <source>
        <dbReference type="ARBA" id="ARBA00022842"/>
    </source>
</evidence>
<dbReference type="EC" id="2.7.7.7" evidence="16"/>
<evidence type="ECO:0000256" key="14">
    <source>
        <dbReference type="ARBA" id="ARBA00023204"/>
    </source>
</evidence>
<keyword evidence="12 16" id="KW-0239">DNA-directed DNA polymerase</keyword>
<dbReference type="Gene3D" id="3.40.1170.60">
    <property type="match status" value="1"/>
</dbReference>
<dbReference type="FunFam" id="1.10.150.20:FF:000019">
    <property type="entry name" value="DNA polymerase IV"/>
    <property type="match status" value="1"/>
</dbReference>
<feature type="binding site" evidence="16">
    <location>
        <position position="34"/>
    </location>
    <ligand>
        <name>Mg(2+)</name>
        <dbReference type="ChEBI" id="CHEBI:18420"/>
    </ligand>
</feature>
<evidence type="ECO:0000259" key="17">
    <source>
        <dbReference type="PROSITE" id="PS50173"/>
    </source>
</evidence>
<dbReference type="CDD" id="cd03586">
    <property type="entry name" value="PolY_Pol_IV_kappa"/>
    <property type="match status" value="1"/>
</dbReference>
<dbReference type="GO" id="GO:0005829">
    <property type="term" value="C:cytosol"/>
    <property type="evidence" value="ECO:0007669"/>
    <property type="project" value="TreeGrafter"/>
</dbReference>
<evidence type="ECO:0000256" key="15">
    <source>
        <dbReference type="ARBA" id="ARBA00049244"/>
    </source>
</evidence>
<dbReference type="GO" id="GO:0006261">
    <property type="term" value="P:DNA-templated DNA replication"/>
    <property type="evidence" value="ECO:0007669"/>
    <property type="project" value="UniProtKB-UniRule"/>
</dbReference>
<dbReference type="RefSeq" id="WP_246095444.1">
    <property type="nucleotide sequence ID" value="NZ_FXTB01000001.1"/>
</dbReference>
<dbReference type="GO" id="GO:0003684">
    <property type="term" value="F:damaged DNA binding"/>
    <property type="evidence" value="ECO:0007669"/>
    <property type="project" value="InterPro"/>
</dbReference>
<keyword evidence="4 16" id="KW-0515">Mutator protein</keyword>
<dbReference type="Pfam" id="PF21999">
    <property type="entry name" value="IMS_HHH_1"/>
    <property type="match status" value="1"/>
</dbReference>
<keyword evidence="7 16" id="KW-0548">Nucleotidyltransferase</keyword>
<keyword evidence="19" id="KW-1185">Reference proteome</keyword>
<gene>
    <name evidence="16" type="primary">dinB</name>
    <name evidence="18" type="ORF">SAMN06265379_101930</name>
</gene>
<dbReference type="GO" id="GO:0042276">
    <property type="term" value="P:error-prone translesion synthesis"/>
    <property type="evidence" value="ECO:0007669"/>
    <property type="project" value="TreeGrafter"/>
</dbReference>
<comment type="similarity">
    <text evidence="2 16">Belongs to the DNA polymerase type-Y family.</text>
</comment>
<keyword evidence="14 16" id="KW-0234">DNA repair</keyword>
<dbReference type="InterPro" id="IPR053848">
    <property type="entry name" value="IMS_HHH_1"/>
</dbReference>
<dbReference type="GO" id="GO:0000287">
    <property type="term" value="F:magnesium ion binding"/>
    <property type="evidence" value="ECO:0007669"/>
    <property type="project" value="UniProtKB-UniRule"/>
</dbReference>
<evidence type="ECO:0000256" key="8">
    <source>
        <dbReference type="ARBA" id="ARBA00022705"/>
    </source>
</evidence>
<evidence type="ECO:0000256" key="12">
    <source>
        <dbReference type="ARBA" id="ARBA00022932"/>
    </source>
</evidence>
<evidence type="ECO:0000256" key="3">
    <source>
        <dbReference type="ARBA" id="ARBA00011245"/>
    </source>
</evidence>
<keyword evidence="10 16" id="KW-0227">DNA damage</keyword>
<keyword evidence="13 16" id="KW-0238">DNA-binding</keyword>
<dbReference type="Proteomes" id="UP000319040">
    <property type="component" value="Unassembled WGS sequence"/>
</dbReference>
<dbReference type="GO" id="GO:0009432">
    <property type="term" value="P:SOS response"/>
    <property type="evidence" value="ECO:0007669"/>
    <property type="project" value="UniProtKB-ARBA"/>
</dbReference>
<keyword evidence="8 16" id="KW-0235">DNA replication</keyword>
<organism evidence="18 19">
    <name type="scientific">Saccharicrinis carchari</name>
    <dbReference type="NCBI Taxonomy" id="1168039"/>
    <lineage>
        <taxon>Bacteria</taxon>
        <taxon>Pseudomonadati</taxon>
        <taxon>Bacteroidota</taxon>
        <taxon>Bacteroidia</taxon>
        <taxon>Marinilabiliales</taxon>
        <taxon>Marinilabiliaceae</taxon>
        <taxon>Saccharicrinis</taxon>
    </lineage>
</organism>
<keyword evidence="11 16" id="KW-0460">Magnesium</keyword>
<name>A0A521BGZ3_SACCC</name>
<comment type="cofactor">
    <cofactor evidence="16">
        <name>Mg(2+)</name>
        <dbReference type="ChEBI" id="CHEBI:18420"/>
    </cofactor>
    <text evidence="16">Binds 2 magnesium ions per subunit.</text>
</comment>
<dbReference type="Gene3D" id="3.30.1490.100">
    <property type="entry name" value="DNA polymerase, Y-family, little finger domain"/>
    <property type="match status" value="1"/>
</dbReference>
<dbReference type="GO" id="GO:0006281">
    <property type="term" value="P:DNA repair"/>
    <property type="evidence" value="ECO:0007669"/>
    <property type="project" value="UniProtKB-UniRule"/>
</dbReference>
<comment type="catalytic activity">
    <reaction evidence="15 16">
        <text>DNA(n) + a 2'-deoxyribonucleoside 5'-triphosphate = DNA(n+1) + diphosphate</text>
        <dbReference type="Rhea" id="RHEA:22508"/>
        <dbReference type="Rhea" id="RHEA-COMP:17339"/>
        <dbReference type="Rhea" id="RHEA-COMP:17340"/>
        <dbReference type="ChEBI" id="CHEBI:33019"/>
        <dbReference type="ChEBI" id="CHEBI:61560"/>
        <dbReference type="ChEBI" id="CHEBI:173112"/>
        <dbReference type="EC" id="2.7.7.7"/>
    </reaction>
</comment>
<evidence type="ECO:0000256" key="13">
    <source>
        <dbReference type="ARBA" id="ARBA00023125"/>
    </source>
</evidence>
<accession>A0A521BGZ3</accession>
<dbReference type="AlphaFoldDB" id="A0A521BGZ3"/>
<dbReference type="NCBIfam" id="NF010731">
    <property type="entry name" value="PRK14133.1"/>
    <property type="match status" value="1"/>
</dbReference>
<dbReference type="Gene3D" id="3.30.70.270">
    <property type="match status" value="1"/>
</dbReference>
<dbReference type="Pfam" id="PF00817">
    <property type="entry name" value="IMS"/>
    <property type="match status" value="1"/>
</dbReference>
<feature type="binding site" evidence="16">
    <location>
        <position position="128"/>
    </location>
    <ligand>
        <name>Mg(2+)</name>
        <dbReference type="ChEBI" id="CHEBI:18420"/>
    </ligand>
</feature>
<proteinExistence type="inferred from homology"/>
<comment type="function">
    <text evidence="16">Poorly processive, error-prone DNA polymerase involved in untargeted mutagenesis. Copies undamaged DNA at stalled replication forks, which arise in vivo from mismatched or misaligned primer ends. These misaligned primers can be extended by PolIV. Exhibits no 3'-5' exonuclease (proofreading) activity. May be involved in translesional synthesis, in conjunction with the beta clamp from PolIII.</text>
</comment>
<dbReference type="InterPro" id="IPR001126">
    <property type="entry name" value="UmuC"/>
</dbReference>
<dbReference type="Gene3D" id="1.10.150.20">
    <property type="entry name" value="5' to 3' exonuclease, C-terminal subdomain"/>
    <property type="match status" value="1"/>
</dbReference>